<proteinExistence type="predicted"/>
<dbReference type="CDD" id="cd00552">
    <property type="entry name" value="RaiA"/>
    <property type="match status" value="1"/>
</dbReference>
<dbReference type="InterPro" id="IPR036567">
    <property type="entry name" value="RHF-like"/>
</dbReference>
<keyword evidence="2" id="KW-1185">Reference proteome</keyword>
<dbReference type="Pfam" id="PF02482">
    <property type="entry name" value="Ribosomal_S30AE"/>
    <property type="match status" value="1"/>
</dbReference>
<dbReference type="KEGG" id="pbu:L21SP3_01311"/>
<organism evidence="1 2">
    <name type="scientific">Sedimentisphaera cyanobacteriorum</name>
    <dbReference type="NCBI Taxonomy" id="1940790"/>
    <lineage>
        <taxon>Bacteria</taxon>
        <taxon>Pseudomonadati</taxon>
        <taxon>Planctomycetota</taxon>
        <taxon>Phycisphaerae</taxon>
        <taxon>Sedimentisphaerales</taxon>
        <taxon>Sedimentisphaeraceae</taxon>
        <taxon>Sedimentisphaera</taxon>
    </lineage>
</organism>
<protein>
    <submittedName>
        <fullName evidence="1">Ribosome hibernation promoting factor HPF</fullName>
    </submittedName>
</protein>
<sequence length="104" mass="11770">MELKLTGRHFEVTRGIKEHVELKANKLPKFYSSVESIETIIDGGEGKTTKVEVITKGGHNPPLVVKEQGSEDDNLFKIIDEAFEKAERQLKKIKEKERNPMHAG</sequence>
<dbReference type="OrthoDB" id="9794975at2"/>
<dbReference type="STRING" id="1940790.L21SP3_01311"/>
<dbReference type="AlphaFoldDB" id="A0A1Q2HQH1"/>
<dbReference type="NCBIfam" id="TIGR00741">
    <property type="entry name" value="yfiA"/>
    <property type="match status" value="1"/>
</dbReference>
<evidence type="ECO:0000313" key="1">
    <source>
        <dbReference type="EMBL" id="AQQ09506.1"/>
    </source>
</evidence>
<dbReference type="SUPFAM" id="SSF69754">
    <property type="entry name" value="Ribosome binding protein Y (YfiA homologue)"/>
    <property type="match status" value="1"/>
</dbReference>
<dbReference type="EMBL" id="CP019633">
    <property type="protein sequence ID" value="AQQ09506.1"/>
    <property type="molecule type" value="Genomic_DNA"/>
</dbReference>
<accession>A0A1Q2HQH1</accession>
<dbReference type="InterPro" id="IPR003489">
    <property type="entry name" value="RHF/RaiA"/>
</dbReference>
<dbReference type="Proteomes" id="UP000188273">
    <property type="component" value="Chromosome"/>
</dbReference>
<gene>
    <name evidence="1" type="ORF">L21SP3_01311</name>
</gene>
<name>A0A1Q2HQH1_9BACT</name>
<reference evidence="2" key="1">
    <citation type="submission" date="2017-02" db="EMBL/GenBank/DDBJ databases">
        <title>Comparative genomics and description of representatives of a novel lineage of planctomycetes thriving in anoxic sediments.</title>
        <authorList>
            <person name="Spring S."/>
            <person name="Bunk B."/>
            <person name="Sproer C."/>
            <person name="Klenk H.-P."/>
        </authorList>
    </citation>
    <scope>NUCLEOTIDE SEQUENCE [LARGE SCALE GENOMIC DNA]</scope>
    <source>
        <strain evidence="2">L21-RPul-D3</strain>
    </source>
</reference>
<dbReference type="Gene3D" id="3.30.160.100">
    <property type="entry name" value="Ribosome hibernation promotion factor-like"/>
    <property type="match status" value="1"/>
</dbReference>
<dbReference type="RefSeq" id="WP_077540097.1">
    <property type="nucleotide sequence ID" value="NZ_CP019633.1"/>
</dbReference>
<evidence type="ECO:0000313" key="2">
    <source>
        <dbReference type="Proteomes" id="UP000188273"/>
    </source>
</evidence>